<evidence type="ECO:0000256" key="6">
    <source>
        <dbReference type="ARBA" id="ARBA00023186"/>
    </source>
</evidence>
<evidence type="ECO:0000256" key="8">
    <source>
        <dbReference type="ARBA" id="ARBA00024235"/>
    </source>
</evidence>
<dbReference type="GO" id="GO:0005886">
    <property type="term" value="C:plasma membrane"/>
    <property type="evidence" value="ECO:0007669"/>
    <property type="project" value="UniProtKB-SubCell"/>
</dbReference>
<keyword evidence="12" id="KW-1185">Reference proteome</keyword>
<keyword evidence="4 9" id="KW-1133">Transmembrane helix</keyword>
<comment type="caution">
    <text evidence="11">The sequence shown here is derived from an EMBL/GenBank/DDBJ whole genome shotgun (WGS) entry which is preliminary data.</text>
</comment>
<keyword evidence="5 9" id="KW-0472">Membrane</keyword>
<dbReference type="InterPro" id="IPR018704">
    <property type="entry name" value="SecYEG/CpoB_TPR"/>
</dbReference>
<dbReference type="PANTHER" id="PTHR38035">
    <property type="entry name" value="UPF0070 PROTEIN YFGM"/>
    <property type="match status" value="1"/>
</dbReference>
<dbReference type="Pfam" id="PF09976">
    <property type="entry name" value="TPR_21"/>
    <property type="match status" value="1"/>
</dbReference>
<feature type="transmembrane region" description="Helical" evidence="9">
    <location>
        <begin position="22"/>
        <end position="42"/>
    </location>
</feature>
<dbReference type="SUPFAM" id="SSF48452">
    <property type="entry name" value="TPR-like"/>
    <property type="match status" value="1"/>
</dbReference>
<evidence type="ECO:0000256" key="7">
    <source>
        <dbReference type="ARBA" id="ARBA00024197"/>
    </source>
</evidence>
<evidence type="ECO:0000256" key="3">
    <source>
        <dbReference type="ARBA" id="ARBA00022692"/>
    </source>
</evidence>
<evidence type="ECO:0000256" key="1">
    <source>
        <dbReference type="ARBA" id="ARBA00004401"/>
    </source>
</evidence>
<dbReference type="PANTHER" id="PTHR38035:SF1">
    <property type="entry name" value="ANCILLARY SECYEG TRANSLOCON SUBUNIT"/>
    <property type="match status" value="1"/>
</dbReference>
<keyword evidence="2" id="KW-1003">Cell membrane</keyword>
<dbReference type="Gene3D" id="1.25.40.10">
    <property type="entry name" value="Tetratricopeptide repeat domain"/>
    <property type="match status" value="1"/>
</dbReference>
<dbReference type="RefSeq" id="WP_100295495.1">
    <property type="nucleotide sequence ID" value="NZ_PHGZ01000001.1"/>
</dbReference>
<accession>A0A2M8RZ35</accession>
<proteinExistence type="inferred from homology"/>
<feature type="domain" description="Ancillary SecYEG translocon subunit/Cell division coordinator CpoB TPR" evidence="10">
    <location>
        <begin position="15"/>
        <end position="204"/>
    </location>
</feature>
<dbReference type="EMBL" id="PHGZ01000001">
    <property type="protein sequence ID" value="PJG84146.1"/>
    <property type="molecule type" value="Genomic_DNA"/>
</dbReference>
<evidence type="ECO:0000259" key="10">
    <source>
        <dbReference type="Pfam" id="PF09976"/>
    </source>
</evidence>
<dbReference type="Proteomes" id="UP000230282">
    <property type="component" value="Unassembled WGS sequence"/>
</dbReference>
<comment type="similarity">
    <text evidence="7">Belongs to the YfgM family.</text>
</comment>
<protein>
    <recommendedName>
        <fullName evidence="8">Ancillary SecYEG translocon subunit</fullName>
    </recommendedName>
</protein>
<evidence type="ECO:0000256" key="9">
    <source>
        <dbReference type="SAM" id="Phobius"/>
    </source>
</evidence>
<name>A0A2M8RZ35_9PAST</name>
<evidence type="ECO:0000256" key="2">
    <source>
        <dbReference type="ARBA" id="ARBA00022475"/>
    </source>
</evidence>
<evidence type="ECO:0000313" key="12">
    <source>
        <dbReference type="Proteomes" id="UP000230282"/>
    </source>
</evidence>
<dbReference type="PIRSF" id="PIRSF006170">
    <property type="entry name" value="YfgM"/>
    <property type="match status" value="1"/>
</dbReference>
<dbReference type="OrthoDB" id="9789675at2"/>
<evidence type="ECO:0000313" key="11">
    <source>
        <dbReference type="EMBL" id="PJG84146.1"/>
    </source>
</evidence>
<evidence type="ECO:0000256" key="5">
    <source>
        <dbReference type="ARBA" id="ARBA00023136"/>
    </source>
</evidence>
<evidence type="ECO:0000256" key="4">
    <source>
        <dbReference type="ARBA" id="ARBA00022989"/>
    </source>
</evidence>
<comment type="subcellular location">
    <subcellularLocation>
        <location evidence="1">Cell membrane</location>
        <topology evidence="1">Single-pass type II membrane protein</topology>
    </subcellularLocation>
</comment>
<keyword evidence="3 9" id="KW-0812">Transmembrane</keyword>
<gene>
    <name evidence="11" type="ORF">CVP04_00075</name>
</gene>
<keyword evidence="6" id="KW-0143">Chaperone</keyword>
<dbReference type="InterPro" id="IPR026039">
    <property type="entry name" value="YfgM"/>
</dbReference>
<sequence>MAYTIEEEQELNELKTWWQENYKSIIVIFILTFGGVFGWRYWQDYQVSKMQQISAQYDQVIYAEQKDSAEQSAKLDQFVSENKKTSYAVFALLDGAKAAVDKQDFPAAEKLLKQAVAESSDDLLLSASALRLATVQFQQQQFDQALESLKQVKVASWEGRKNLLHGDILLAKGDKAGAKASFEQALKSADALEQSLIQVRLNNL</sequence>
<dbReference type="AlphaFoldDB" id="A0A2M8RZ35"/>
<dbReference type="GO" id="GO:0044877">
    <property type="term" value="F:protein-containing complex binding"/>
    <property type="evidence" value="ECO:0007669"/>
    <property type="project" value="InterPro"/>
</dbReference>
<dbReference type="InterPro" id="IPR011990">
    <property type="entry name" value="TPR-like_helical_dom_sf"/>
</dbReference>
<organism evidence="11 12">
    <name type="scientific">Caviibacterium pharyngocola</name>
    <dbReference type="NCBI Taxonomy" id="28159"/>
    <lineage>
        <taxon>Bacteria</taxon>
        <taxon>Pseudomonadati</taxon>
        <taxon>Pseudomonadota</taxon>
        <taxon>Gammaproteobacteria</taxon>
        <taxon>Pasteurellales</taxon>
        <taxon>Pasteurellaceae</taxon>
        <taxon>Caviibacterium</taxon>
    </lineage>
</organism>
<reference evidence="11 12" key="1">
    <citation type="submission" date="2017-11" db="EMBL/GenBank/DDBJ databases">
        <title>Reclassification of Bisgaard taxon 5 as Caviibacterium pharyngocola gen. nov., sp. nov.</title>
        <authorList>
            <person name="Christensen H."/>
        </authorList>
    </citation>
    <scope>NUCLEOTIDE SEQUENCE [LARGE SCALE GENOMIC DNA]</scope>
    <source>
        <strain evidence="11 12">7_3</strain>
    </source>
</reference>